<protein>
    <submittedName>
        <fullName evidence="2">Uncharacterized protein</fullName>
    </submittedName>
</protein>
<proteinExistence type="predicted"/>
<sequence>MEQNDLTRNVVELRESLKIYDQRISQLKDTIKMVDQNNLEKYKEIKIALQEINNELSSSKTKIFELDDALNRLERQAENYAKVQDIKVIEKYLSFVDPSRFLNKDDVIKIVNEYMNSKKWS</sequence>
<gene>
    <name evidence="2" type="ORF">BJBARM4_0390</name>
</gene>
<feature type="coiled-coil region" evidence="1">
    <location>
        <begin position="10"/>
        <end position="86"/>
    </location>
</feature>
<dbReference type="Proteomes" id="UP000009375">
    <property type="component" value="Unassembled WGS sequence"/>
</dbReference>
<name>D2EF76_PARA4</name>
<evidence type="ECO:0000313" key="3">
    <source>
        <dbReference type="Proteomes" id="UP000009375"/>
    </source>
</evidence>
<evidence type="ECO:0000313" key="2">
    <source>
        <dbReference type="EMBL" id="EEZ93002.1"/>
    </source>
</evidence>
<evidence type="ECO:0000256" key="1">
    <source>
        <dbReference type="SAM" id="Coils"/>
    </source>
</evidence>
<keyword evidence="1" id="KW-0175">Coiled coil</keyword>
<accession>D2EF76</accession>
<reference evidence="2 3" key="1">
    <citation type="journal article" date="2010" name="Proc. Natl. Acad. Sci. U.S.A.">
        <title>Enigmatic, ultrasmall, uncultivated Archaea.</title>
        <authorList>
            <person name="Baker B.J."/>
            <person name="Comolli L.R."/>
            <person name="Dick G.J."/>
            <person name="Hauser L.J."/>
            <person name="Hyatt D."/>
            <person name="Dill B.D."/>
            <person name="Land M.L."/>
            <person name="Verberkmoes N.C."/>
            <person name="Hettich R.L."/>
            <person name="Banfield J.F."/>
        </authorList>
    </citation>
    <scope>NUCLEOTIDE SEQUENCE [LARGE SCALE GENOMIC DNA]</scope>
</reference>
<dbReference type="EMBL" id="GG730044">
    <property type="protein sequence ID" value="EEZ93002.1"/>
    <property type="molecule type" value="Genomic_DNA"/>
</dbReference>
<organism evidence="2 3">
    <name type="scientific">Candidatus Parvarchaeum acidiphilum ARMAN-4</name>
    <dbReference type="NCBI Taxonomy" id="662760"/>
    <lineage>
        <taxon>Archaea</taxon>
        <taxon>Candidatus Parvarchaeota</taxon>
        <taxon>Candidatus Parvarchaeum</taxon>
    </lineage>
</organism>
<dbReference type="AlphaFoldDB" id="D2EF76"/>